<reference evidence="1" key="2">
    <citation type="submission" date="2020-09" db="EMBL/GenBank/DDBJ databases">
        <authorList>
            <person name="Sun Q."/>
            <person name="Ohkuma M."/>
        </authorList>
    </citation>
    <scope>NUCLEOTIDE SEQUENCE</scope>
    <source>
        <strain evidence="1">JCM 19596</strain>
    </source>
</reference>
<dbReference type="InterPro" id="IPR018775">
    <property type="entry name" value="RlaP"/>
</dbReference>
<dbReference type="SUPFAM" id="SSF81301">
    <property type="entry name" value="Nucleotidyltransferase"/>
    <property type="match status" value="1"/>
</dbReference>
<dbReference type="AlphaFoldDB" id="A0A830F206"/>
<dbReference type="Proteomes" id="UP000607197">
    <property type="component" value="Unassembled WGS sequence"/>
</dbReference>
<dbReference type="PANTHER" id="PTHR34817">
    <property type="entry name" value="NUCLEOTIDYLTRANSFERASE"/>
    <property type="match status" value="1"/>
</dbReference>
<keyword evidence="2" id="KW-1185">Reference proteome</keyword>
<proteinExistence type="predicted"/>
<dbReference type="EMBL" id="BMPG01000001">
    <property type="protein sequence ID" value="GGL54309.1"/>
    <property type="molecule type" value="Genomic_DNA"/>
</dbReference>
<evidence type="ECO:0000313" key="2">
    <source>
        <dbReference type="Proteomes" id="UP000607197"/>
    </source>
</evidence>
<evidence type="ECO:0000313" key="1">
    <source>
        <dbReference type="EMBL" id="GGL54309.1"/>
    </source>
</evidence>
<comment type="caution">
    <text evidence="1">The sequence shown here is derived from an EMBL/GenBank/DDBJ whole genome shotgun (WGS) entry which is preliminary data.</text>
</comment>
<organism evidence="1 2">
    <name type="scientific">Halocalculus aciditolerans</name>
    <dbReference type="NCBI Taxonomy" id="1383812"/>
    <lineage>
        <taxon>Archaea</taxon>
        <taxon>Methanobacteriati</taxon>
        <taxon>Methanobacteriota</taxon>
        <taxon>Stenosarchaea group</taxon>
        <taxon>Halobacteria</taxon>
        <taxon>Halobacteriales</taxon>
        <taxon>Halobacteriaceae</taxon>
        <taxon>Halocalculus</taxon>
    </lineage>
</organism>
<accession>A0A830F206</accession>
<dbReference type="RefSeq" id="WP_188976561.1">
    <property type="nucleotide sequence ID" value="NZ_BMPG01000001.1"/>
</dbReference>
<dbReference type="Pfam" id="PF10127">
    <property type="entry name" value="RlaP"/>
    <property type="match status" value="1"/>
</dbReference>
<dbReference type="OrthoDB" id="156395at2157"/>
<gene>
    <name evidence="1" type="ORF">GCM10009039_10580</name>
</gene>
<reference evidence="1" key="1">
    <citation type="journal article" date="2014" name="Int. J. Syst. Evol. Microbiol.">
        <title>Complete genome sequence of Corynebacterium casei LMG S-19264T (=DSM 44701T), isolated from a smear-ripened cheese.</title>
        <authorList>
            <consortium name="US DOE Joint Genome Institute (JGI-PGF)"/>
            <person name="Walter F."/>
            <person name="Albersmeier A."/>
            <person name="Kalinowski J."/>
            <person name="Ruckert C."/>
        </authorList>
    </citation>
    <scope>NUCLEOTIDE SEQUENCE</scope>
    <source>
        <strain evidence="1">JCM 19596</strain>
    </source>
</reference>
<name>A0A830F206_9EURY</name>
<protein>
    <recommendedName>
        <fullName evidence="3">Nucleotidyltransferase</fullName>
    </recommendedName>
</protein>
<dbReference type="InterPro" id="IPR043519">
    <property type="entry name" value="NT_sf"/>
</dbReference>
<sequence>MTETPPAVARALDELADKHEVRVVLAREVGSRAWGLAGPASDHDVGVVFAQAPVEYAQLGTATESVHEAFAGVDVKAWNVTRLAELVVESNPTVLEFLGSDVEYVEAVDADALAEHAHANFVPIDLYHHYRSLATRQHEKYVRSGTDATVSRNLHLARAGLYARYVLATHAFPALDVPRFLDDEATALAVSEGVLDRVRDLVARKHAGEGGVEVGDPFPELATELPGHVDPDVHNVRGIDVDVVNAFVARCVEAVQTS</sequence>
<evidence type="ECO:0008006" key="3">
    <source>
        <dbReference type="Google" id="ProtNLM"/>
    </source>
</evidence>
<dbReference type="PANTHER" id="PTHR34817:SF2">
    <property type="entry name" value="NUCLEOTIDYLTRANSFERASE"/>
    <property type="match status" value="1"/>
</dbReference>